<dbReference type="InterPro" id="IPR045191">
    <property type="entry name" value="MBR1/2-like"/>
</dbReference>
<keyword evidence="6" id="KW-0833">Ubl conjugation pathway</keyword>
<dbReference type="Gene3D" id="3.30.40.10">
    <property type="entry name" value="Zinc/RING finger domain, C3HC4 (zinc finger)"/>
    <property type="match status" value="1"/>
</dbReference>
<keyword evidence="11" id="KW-1185">Reference proteome</keyword>
<name>A0A1E7F8H0_9STRA</name>
<dbReference type="InterPro" id="IPR013083">
    <property type="entry name" value="Znf_RING/FYVE/PHD"/>
</dbReference>
<protein>
    <recommendedName>
        <fullName evidence="2">RING-type E3 ubiquitin transferase</fullName>
        <ecNumber evidence="2">2.3.2.27</ecNumber>
    </recommendedName>
</protein>
<evidence type="ECO:0000256" key="3">
    <source>
        <dbReference type="ARBA" id="ARBA00022679"/>
    </source>
</evidence>
<keyword evidence="7" id="KW-0862">Zinc</keyword>
<feature type="non-terminal residue" evidence="10">
    <location>
        <position position="52"/>
    </location>
</feature>
<evidence type="ECO:0000313" key="10">
    <source>
        <dbReference type="EMBL" id="OEU14457.1"/>
    </source>
</evidence>
<evidence type="ECO:0000256" key="7">
    <source>
        <dbReference type="ARBA" id="ARBA00022833"/>
    </source>
</evidence>
<reference evidence="10 11" key="1">
    <citation type="submission" date="2016-09" db="EMBL/GenBank/DDBJ databases">
        <title>Extensive genetic diversity and differential bi-allelic expression allows diatom success in the polar Southern Ocean.</title>
        <authorList>
            <consortium name="DOE Joint Genome Institute"/>
            <person name="Mock T."/>
            <person name="Otillar R.P."/>
            <person name="Strauss J."/>
            <person name="Dupont C."/>
            <person name="Frickenhaus S."/>
            <person name="Maumus F."/>
            <person name="Mcmullan M."/>
            <person name="Sanges R."/>
            <person name="Schmutz J."/>
            <person name="Toseland A."/>
            <person name="Valas R."/>
            <person name="Veluchamy A."/>
            <person name="Ward B.J."/>
            <person name="Allen A."/>
            <person name="Barry K."/>
            <person name="Falciatore A."/>
            <person name="Ferrante M."/>
            <person name="Fortunato A.E."/>
            <person name="Gloeckner G."/>
            <person name="Gruber A."/>
            <person name="Hipkin R."/>
            <person name="Janech M."/>
            <person name="Kroth P."/>
            <person name="Leese F."/>
            <person name="Lindquist E."/>
            <person name="Lyon B.R."/>
            <person name="Martin J."/>
            <person name="Mayer C."/>
            <person name="Parker M."/>
            <person name="Quesneville H."/>
            <person name="Raymond J."/>
            <person name="Uhlig C."/>
            <person name="Valentin K.U."/>
            <person name="Worden A.Z."/>
            <person name="Armbrust E.V."/>
            <person name="Bowler C."/>
            <person name="Green B."/>
            <person name="Moulton V."/>
            <person name="Van Oosterhout C."/>
            <person name="Grigoriev I."/>
        </authorList>
    </citation>
    <scope>NUCLEOTIDE SEQUENCE [LARGE SCALE GENOMIC DNA]</scope>
    <source>
        <strain evidence="10 11">CCMP1102</strain>
    </source>
</reference>
<keyword evidence="4" id="KW-0479">Metal-binding</keyword>
<dbReference type="PANTHER" id="PTHR22937:SF65">
    <property type="entry name" value="E3 UBIQUITIN-PROTEIN LIGASE ARK2C"/>
    <property type="match status" value="1"/>
</dbReference>
<evidence type="ECO:0000256" key="2">
    <source>
        <dbReference type="ARBA" id="ARBA00012483"/>
    </source>
</evidence>
<evidence type="ECO:0000313" key="11">
    <source>
        <dbReference type="Proteomes" id="UP000095751"/>
    </source>
</evidence>
<organism evidence="10 11">
    <name type="scientific">Fragilariopsis cylindrus CCMP1102</name>
    <dbReference type="NCBI Taxonomy" id="635003"/>
    <lineage>
        <taxon>Eukaryota</taxon>
        <taxon>Sar</taxon>
        <taxon>Stramenopiles</taxon>
        <taxon>Ochrophyta</taxon>
        <taxon>Bacillariophyta</taxon>
        <taxon>Bacillariophyceae</taxon>
        <taxon>Bacillariophycidae</taxon>
        <taxon>Bacillariales</taxon>
        <taxon>Bacillariaceae</taxon>
        <taxon>Fragilariopsis</taxon>
    </lineage>
</organism>
<dbReference type="Pfam" id="PF13639">
    <property type="entry name" value="zf-RING_2"/>
    <property type="match status" value="1"/>
</dbReference>
<dbReference type="KEGG" id="fcy:FRACYDRAFT_165323"/>
<evidence type="ECO:0000256" key="8">
    <source>
        <dbReference type="PROSITE-ProRule" id="PRU00175"/>
    </source>
</evidence>
<dbReference type="OrthoDB" id="48923at2759"/>
<feature type="domain" description="RING-type" evidence="9">
    <location>
        <begin position="9"/>
        <end position="50"/>
    </location>
</feature>
<dbReference type="PROSITE" id="PS50089">
    <property type="entry name" value="ZF_RING_2"/>
    <property type="match status" value="1"/>
</dbReference>
<dbReference type="SUPFAM" id="SSF57850">
    <property type="entry name" value="RING/U-box"/>
    <property type="match status" value="1"/>
</dbReference>
<sequence>DHTLTDNLCSICLCELVDGDIVGDIPCNHYFHKDCLKEWLMKSNLCPFCRKE</sequence>
<keyword evidence="5 8" id="KW-0863">Zinc-finger</keyword>
<dbReference type="GO" id="GO:0008270">
    <property type="term" value="F:zinc ion binding"/>
    <property type="evidence" value="ECO:0007669"/>
    <property type="project" value="UniProtKB-KW"/>
</dbReference>
<dbReference type="EMBL" id="KV784360">
    <property type="protein sequence ID" value="OEU14457.1"/>
    <property type="molecule type" value="Genomic_DNA"/>
</dbReference>
<evidence type="ECO:0000256" key="1">
    <source>
        <dbReference type="ARBA" id="ARBA00000900"/>
    </source>
</evidence>
<evidence type="ECO:0000256" key="6">
    <source>
        <dbReference type="ARBA" id="ARBA00022786"/>
    </source>
</evidence>
<dbReference type="EC" id="2.3.2.27" evidence="2"/>
<dbReference type="InterPro" id="IPR001841">
    <property type="entry name" value="Znf_RING"/>
</dbReference>
<comment type="catalytic activity">
    <reaction evidence="1">
        <text>S-ubiquitinyl-[E2 ubiquitin-conjugating enzyme]-L-cysteine + [acceptor protein]-L-lysine = [E2 ubiquitin-conjugating enzyme]-L-cysteine + N(6)-ubiquitinyl-[acceptor protein]-L-lysine.</text>
        <dbReference type="EC" id="2.3.2.27"/>
    </reaction>
</comment>
<dbReference type="PANTHER" id="PTHR22937">
    <property type="entry name" value="E3 UBIQUITIN-PROTEIN LIGASE RNF165"/>
    <property type="match status" value="1"/>
</dbReference>
<dbReference type="GO" id="GO:0061630">
    <property type="term" value="F:ubiquitin protein ligase activity"/>
    <property type="evidence" value="ECO:0007669"/>
    <property type="project" value="UniProtKB-EC"/>
</dbReference>
<evidence type="ECO:0000256" key="4">
    <source>
        <dbReference type="ARBA" id="ARBA00022723"/>
    </source>
</evidence>
<accession>A0A1E7F8H0</accession>
<dbReference type="InParanoid" id="A0A1E7F8H0"/>
<evidence type="ECO:0000256" key="5">
    <source>
        <dbReference type="ARBA" id="ARBA00022771"/>
    </source>
</evidence>
<keyword evidence="3" id="KW-0808">Transferase</keyword>
<dbReference type="AlphaFoldDB" id="A0A1E7F8H0"/>
<evidence type="ECO:0000259" key="9">
    <source>
        <dbReference type="PROSITE" id="PS50089"/>
    </source>
</evidence>
<dbReference type="Proteomes" id="UP000095751">
    <property type="component" value="Unassembled WGS sequence"/>
</dbReference>
<gene>
    <name evidence="10" type="ORF">FRACYDRAFT_165323</name>
</gene>
<proteinExistence type="predicted"/>
<feature type="non-terminal residue" evidence="10">
    <location>
        <position position="1"/>
    </location>
</feature>
<dbReference type="SMART" id="SM00184">
    <property type="entry name" value="RING"/>
    <property type="match status" value="1"/>
</dbReference>